<dbReference type="EMBL" id="LXQA010374351">
    <property type="protein sequence ID" value="MCI47600.1"/>
    <property type="molecule type" value="Genomic_DNA"/>
</dbReference>
<keyword evidence="2" id="KW-1185">Reference proteome</keyword>
<evidence type="ECO:0000313" key="2">
    <source>
        <dbReference type="Proteomes" id="UP000265520"/>
    </source>
</evidence>
<evidence type="ECO:0000313" key="1">
    <source>
        <dbReference type="EMBL" id="MCI47600.1"/>
    </source>
</evidence>
<dbReference type="AlphaFoldDB" id="A0A392SI47"/>
<protein>
    <submittedName>
        <fullName evidence="1">Uncharacterized protein</fullName>
    </submittedName>
</protein>
<organism evidence="1 2">
    <name type="scientific">Trifolium medium</name>
    <dbReference type="NCBI Taxonomy" id="97028"/>
    <lineage>
        <taxon>Eukaryota</taxon>
        <taxon>Viridiplantae</taxon>
        <taxon>Streptophyta</taxon>
        <taxon>Embryophyta</taxon>
        <taxon>Tracheophyta</taxon>
        <taxon>Spermatophyta</taxon>
        <taxon>Magnoliopsida</taxon>
        <taxon>eudicotyledons</taxon>
        <taxon>Gunneridae</taxon>
        <taxon>Pentapetalae</taxon>
        <taxon>rosids</taxon>
        <taxon>fabids</taxon>
        <taxon>Fabales</taxon>
        <taxon>Fabaceae</taxon>
        <taxon>Papilionoideae</taxon>
        <taxon>50 kb inversion clade</taxon>
        <taxon>NPAAA clade</taxon>
        <taxon>Hologalegina</taxon>
        <taxon>IRL clade</taxon>
        <taxon>Trifolieae</taxon>
        <taxon>Trifolium</taxon>
    </lineage>
</organism>
<accession>A0A392SI47</accession>
<name>A0A392SI47_9FABA</name>
<reference evidence="1 2" key="1">
    <citation type="journal article" date="2018" name="Front. Plant Sci.">
        <title>Red Clover (Trifolium pratense) and Zigzag Clover (T. medium) - A Picture of Genomic Similarities and Differences.</title>
        <authorList>
            <person name="Dluhosova J."/>
            <person name="Istvanek J."/>
            <person name="Nedelnik J."/>
            <person name="Repkova J."/>
        </authorList>
    </citation>
    <scope>NUCLEOTIDE SEQUENCE [LARGE SCALE GENOMIC DNA]</scope>
    <source>
        <strain evidence="2">cv. 10/8</strain>
        <tissue evidence="1">Leaf</tissue>
    </source>
</reference>
<sequence>GKGFGLFFEVPKLFWWHGLMERDPMAKKGVSRPGVFVGCSCWSVQMFSSGLEWGSAGA</sequence>
<dbReference type="Proteomes" id="UP000265520">
    <property type="component" value="Unassembled WGS sequence"/>
</dbReference>
<comment type="caution">
    <text evidence="1">The sequence shown here is derived from an EMBL/GenBank/DDBJ whole genome shotgun (WGS) entry which is preliminary data.</text>
</comment>
<feature type="non-terminal residue" evidence="1">
    <location>
        <position position="1"/>
    </location>
</feature>
<proteinExistence type="predicted"/>